<dbReference type="Gene3D" id="3.30.1540.10">
    <property type="entry name" value="formyl-coa transferase, domain 3"/>
    <property type="match status" value="1"/>
</dbReference>
<evidence type="ECO:0000313" key="3">
    <source>
        <dbReference type="Proteomes" id="UP001161409"/>
    </source>
</evidence>
<dbReference type="Proteomes" id="UP001161409">
    <property type="component" value="Unassembled WGS sequence"/>
</dbReference>
<dbReference type="InterPro" id="IPR044855">
    <property type="entry name" value="CoA-Trfase_III_dom3_sf"/>
</dbReference>
<dbReference type="Gene3D" id="3.40.50.10540">
    <property type="entry name" value="Crotonobetainyl-coa:carnitine coa-transferase, domain 1"/>
    <property type="match status" value="1"/>
</dbReference>
<dbReference type="PANTHER" id="PTHR48207">
    <property type="entry name" value="SUCCINATE--HYDROXYMETHYLGLUTARATE COA-TRANSFERASE"/>
    <property type="match status" value="1"/>
</dbReference>
<proteinExistence type="predicted"/>
<gene>
    <name evidence="2" type="ORF">GCM10007924_31320</name>
</gene>
<dbReference type="SUPFAM" id="SSF89796">
    <property type="entry name" value="CoA-transferase family III (CaiB/BaiF)"/>
    <property type="match status" value="1"/>
</dbReference>
<dbReference type="GO" id="GO:0016853">
    <property type="term" value="F:isomerase activity"/>
    <property type="evidence" value="ECO:0007669"/>
    <property type="project" value="UniProtKB-KW"/>
</dbReference>
<evidence type="ECO:0000313" key="2">
    <source>
        <dbReference type="EMBL" id="GLQ07910.1"/>
    </source>
</evidence>
<dbReference type="PANTHER" id="PTHR48207:SF3">
    <property type="entry name" value="SUCCINATE--HYDROXYMETHYLGLUTARATE COA-TRANSFERASE"/>
    <property type="match status" value="1"/>
</dbReference>
<dbReference type="EMBL" id="BSNF01000010">
    <property type="protein sequence ID" value="GLQ07910.1"/>
    <property type="molecule type" value="Genomic_DNA"/>
</dbReference>
<protein>
    <submittedName>
        <fullName evidence="2">Isomerase</fullName>
    </submittedName>
</protein>
<evidence type="ECO:0000256" key="1">
    <source>
        <dbReference type="ARBA" id="ARBA00022679"/>
    </source>
</evidence>
<name>A0ABQ5U851_9PROT</name>
<sequence>MSGILSGIRVLDFGRYIAGPYCATILGQLGAEVIRIEKIDGSEDRFVTPVTENGEGGILLQVGHGKKGMTLNPMKPEGREVVKKLIATADVVVANLPVQTLEAMGLDYDSLKAIKEDIILTHPSAFGDVGPYSNRVGFDGVGQAMCGAMYMSSDGDEPRKLYGPWVDFSTAMASCIGTLAAIMHRQATGEGQVVNSSLFGSSVLISSVALLEQSLTQINRVGTSNRGQNAGPADTFKTKDGWVLVQAIGWPLFERWAKLMGEEQWLEDPRFKTDQDRGDNGAILSERMAKWCAERTSEEALSQLEAARVPCAPVLSPQQVLEDPHLKAMGLLKEVDYPGASGKVPVTDFPVKLSACDISVRKRAPTLGEHTDDLMKELGYSEADITDLKSKRVI</sequence>
<organism evidence="2 3">
    <name type="scientific">Sneathiella chinensis</name>
    <dbReference type="NCBI Taxonomy" id="349750"/>
    <lineage>
        <taxon>Bacteria</taxon>
        <taxon>Pseudomonadati</taxon>
        <taxon>Pseudomonadota</taxon>
        <taxon>Alphaproteobacteria</taxon>
        <taxon>Sneathiellales</taxon>
        <taxon>Sneathiellaceae</taxon>
        <taxon>Sneathiella</taxon>
    </lineage>
</organism>
<dbReference type="InterPro" id="IPR023606">
    <property type="entry name" value="CoA-Trfase_III_dom_1_sf"/>
</dbReference>
<reference evidence="2" key="2">
    <citation type="submission" date="2023-01" db="EMBL/GenBank/DDBJ databases">
        <title>Draft genome sequence of Sneathiella chinensis strain NBRC 103408.</title>
        <authorList>
            <person name="Sun Q."/>
            <person name="Mori K."/>
        </authorList>
    </citation>
    <scope>NUCLEOTIDE SEQUENCE</scope>
    <source>
        <strain evidence="2">NBRC 103408</strain>
    </source>
</reference>
<keyword evidence="1" id="KW-0808">Transferase</keyword>
<accession>A0ABQ5U851</accession>
<reference evidence="2" key="1">
    <citation type="journal article" date="2014" name="Int. J. Syst. Evol. Microbiol.">
        <title>Complete genome of a new Firmicutes species belonging to the dominant human colonic microbiota ('Ruminococcus bicirculans') reveals two chromosomes and a selective capacity to utilize plant glucans.</title>
        <authorList>
            <consortium name="NISC Comparative Sequencing Program"/>
            <person name="Wegmann U."/>
            <person name="Louis P."/>
            <person name="Goesmann A."/>
            <person name="Henrissat B."/>
            <person name="Duncan S.H."/>
            <person name="Flint H.J."/>
        </authorList>
    </citation>
    <scope>NUCLEOTIDE SEQUENCE</scope>
    <source>
        <strain evidence="2">NBRC 103408</strain>
    </source>
</reference>
<keyword evidence="2" id="KW-0413">Isomerase</keyword>
<comment type="caution">
    <text evidence="2">The sequence shown here is derived from an EMBL/GenBank/DDBJ whole genome shotgun (WGS) entry which is preliminary data.</text>
</comment>
<dbReference type="InterPro" id="IPR050483">
    <property type="entry name" value="CoA-transferase_III_domain"/>
</dbReference>
<dbReference type="RefSeq" id="WP_169561962.1">
    <property type="nucleotide sequence ID" value="NZ_BSNF01000010.1"/>
</dbReference>
<dbReference type="InterPro" id="IPR003673">
    <property type="entry name" value="CoA-Trfase_fam_III"/>
</dbReference>
<dbReference type="Pfam" id="PF02515">
    <property type="entry name" value="CoA_transf_3"/>
    <property type="match status" value="1"/>
</dbReference>
<keyword evidence="3" id="KW-1185">Reference proteome</keyword>